<dbReference type="GO" id="GO:0000155">
    <property type="term" value="F:phosphorelay sensor kinase activity"/>
    <property type="evidence" value="ECO:0007669"/>
    <property type="project" value="InterPro"/>
</dbReference>
<keyword evidence="3" id="KW-0677">Repeat</keyword>
<dbReference type="InterPro" id="IPR011990">
    <property type="entry name" value="TPR-like_helical_dom_sf"/>
</dbReference>
<evidence type="ECO:0000313" key="11">
    <source>
        <dbReference type="Proteomes" id="UP000292262"/>
    </source>
</evidence>
<evidence type="ECO:0000313" key="10">
    <source>
        <dbReference type="EMBL" id="RZS93177.1"/>
    </source>
</evidence>
<dbReference type="InterPro" id="IPR003594">
    <property type="entry name" value="HATPase_dom"/>
</dbReference>
<comment type="subcellular location">
    <subcellularLocation>
        <location evidence="1">Cytoplasm</location>
    </subcellularLocation>
</comment>
<name>A0A4Q7P0V3_9FLAO</name>
<dbReference type="Pfam" id="PF06580">
    <property type="entry name" value="His_kinase"/>
    <property type="match status" value="1"/>
</dbReference>
<feature type="domain" description="Signal transduction histidine kinase internal region" evidence="9">
    <location>
        <begin position="509"/>
        <end position="582"/>
    </location>
</feature>
<protein>
    <submittedName>
        <fullName evidence="10">Tetratricopeptide repeat protein</fullName>
    </submittedName>
</protein>
<organism evidence="10 11">
    <name type="scientific">Aquimarina brevivitae</name>
    <dbReference type="NCBI Taxonomy" id="323412"/>
    <lineage>
        <taxon>Bacteria</taxon>
        <taxon>Pseudomonadati</taxon>
        <taxon>Bacteroidota</taxon>
        <taxon>Flavobacteriia</taxon>
        <taxon>Flavobacteriales</taxon>
        <taxon>Flavobacteriaceae</taxon>
        <taxon>Aquimarina</taxon>
    </lineage>
</organism>
<proteinExistence type="inferred from homology"/>
<keyword evidence="11" id="KW-1185">Reference proteome</keyword>
<dbReference type="PROSITE" id="PS50293">
    <property type="entry name" value="TPR_REGION"/>
    <property type="match status" value="2"/>
</dbReference>
<dbReference type="Gene3D" id="3.30.565.10">
    <property type="entry name" value="Histidine kinase-like ATPase, C-terminal domain"/>
    <property type="match status" value="1"/>
</dbReference>
<dbReference type="Pfam" id="PF13424">
    <property type="entry name" value="TPR_12"/>
    <property type="match status" value="3"/>
</dbReference>
<comment type="similarity">
    <text evidence="5">Belongs to the Rap family.</text>
</comment>
<evidence type="ECO:0000256" key="7">
    <source>
        <dbReference type="SAM" id="Phobius"/>
    </source>
</evidence>
<keyword evidence="7" id="KW-0472">Membrane</keyword>
<evidence type="ECO:0000256" key="1">
    <source>
        <dbReference type="ARBA" id="ARBA00004496"/>
    </source>
</evidence>
<dbReference type="InterPro" id="IPR010559">
    <property type="entry name" value="Sig_transdc_His_kin_internal"/>
</dbReference>
<dbReference type="SUPFAM" id="SSF55874">
    <property type="entry name" value="ATPase domain of HSP90 chaperone/DNA topoisomerase II/histidine kinase"/>
    <property type="match status" value="1"/>
</dbReference>
<comment type="caution">
    <text evidence="10">The sequence shown here is derived from an EMBL/GenBank/DDBJ whole genome shotgun (WGS) entry which is preliminary data.</text>
</comment>
<keyword evidence="2" id="KW-0963">Cytoplasm</keyword>
<dbReference type="PANTHER" id="PTHR46630:SF1">
    <property type="entry name" value="TETRATRICOPEPTIDE REPEAT PROTEIN 29"/>
    <property type="match status" value="1"/>
</dbReference>
<dbReference type="InterPro" id="IPR051476">
    <property type="entry name" value="Bac_ResReg_Asp_Phosphatase"/>
</dbReference>
<dbReference type="GO" id="GO:0005737">
    <property type="term" value="C:cytoplasm"/>
    <property type="evidence" value="ECO:0007669"/>
    <property type="project" value="UniProtKB-SubCell"/>
</dbReference>
<dbReference type="AlphaFoldDB" id="A0A4Q7P0V3"/>
<dbReference type="EMBL" id="SGXE01000002">
    <property type="protein sequence ID" value="RZS93177.1"/>
    <property type="molecule type" value="Genomic_DNA"/>
</dbReference>
<accession>A0A4Q7P0V3</accession>
<dbReference type="PROSITE" id="PS50005">
    <property type="entry name" value="TPR"/>
    <property type="match status" value="5"/>
</dbReference>
<evidence type="ECO:0000259" key="9">
    <source>
        <dbReference type="Pfam" id="PF06580"/>
    </source>
</evidence>
<evidence type="ECO:0000256" key="3">
    <source>
        <dbReference type="ARBA" id="ARBA00022737"/>
    </source>
</evidence>
<feature type="transmembrane region" description="Helical" evidence="7">
    <location>
        <begin position="474"/>
        <end position="493"/>
    </location>
</feature>
<gene>
    <name evidence="10" type="ORF">EV197_1747</name>
</gene>
<keyword evidence="7" id="KW-0812">Transmembrane</keyword>
<feature type="repeat" description="TPR" evidence="6">
    <location>
        <begin position="151"/>
        <end position="184"/>
    </location>
</feature>
<dbReference type="Pfam" id="PF02518">
    <property type="entry name" value="HATPase_c"/>
    <property type="match status" value="1"/>
</dbReference>
<evidence type="ECO:0000256" key="4">
    <source>
        <dbReference type="ARBA" id="ARBA00022803"/>
    </source>
</evidence>
<dbReference type="InterPro" id="IPR036890">
    <property type="entry name" value="HATPase_C_sf"/>
</dbReference>
<evidence type="ECO:0000256" key="5">
    <source>
        <dbReference type="ARBA" id="ARBA00038253"/>
    </source>
</evidence>
<keyword evidence="4 6" id="KW-0802">TPR repeat</keyword>
<reference evidence="10 11" key="1">
    <citation type="submission" date="2019-02" db="EMBL/GenBank/DDBJ databases">
        <title>Genomic Encyclopedia of Type Strains, Phase IV (KMG-IV): sequencing the most valuable type-strain genomes for metagenomic binning, comparative biology and taxonomic classification.</title>
        <authorList>
            <person name="Goeker M."/>
        </authorList>
    </citation>
    <scope>NUCLEOTIDE SEQUENCE [LARGE SCALE GENOMIC DNA]</scope>
    <source>
        <strain evidence="10 11">DSM 17196</strain>
    </source>
</reference>
<dbReference type="SMART" id="SM00028">
    <property type="entry name" value="TPR"/>
    <property type="match status" value="8"/>
</dbReference>
<sequence length="713" mass="82000">MSGTFVNFAQTTDIEKRQQEAINFKEQDSIRVERMLDTIYETYPNDPTGARLLADQAEAIAEKIDLKIPRATITYFRGYIEKVESNNDKALLYFNQALSSYEALDHKQGISYTLNAMGNVYYRKGNFDKAIEYYKKAMVVDKELNSPKDIASSLMNIANIYADQGNYDSAINNYLKSLEIREEIKDEYGIAKTSSNLGSVYTEQGNFPKALEFYNKALEITEKSENVNIEYLYSNLGIFYKNNNQPNKALFYFKKGLQKYRAIGNKRLIARYLNDTGNVYKELKDYEKAYSCFDEALAINEQIENQVGVTFSLNNLADLQLIRQHYSEAYKNYEKALTLNKKMGYTIGLYRPLFGMATIFYHQKAYTKALDNALQAQRIAIETDGITAQRDIAKLLSDIYIGLKDYKNAFETQKVFKKMNDSVFNKENIQKITRLEYEYKYQKELDAAKTKEITLTKKIKTVDENLAISQRQTLYAIIGILLLAIVLGARIFILRIRNIKSINENILVEQKLLRSQMTPHFVFNSLSVLQGMILNKEFKKAVTYLSKFSKLLRITLENSRDKIVPLENELQALDNYVAVQNLGAEIPYEYNLHLPSAIDKEKICIPPMMIQPFVENAIEHAFHKTDANKKIDITFTFKDHKLICVIEDNGKGIEAESTSSNPDKKSLATTITSERLQLLAKEFKVETKLTIENKKHLGEQGTRVTIILPYQYT</sequence>
<dbReference type="InterPro" id="IPR019734">
    <property type="entry name" value="TPR_rpt"/>
</dbReference>
<evidence type="ECO:0000256" key="6">
    <source>
        <dbReference type="PROSITE-ProRule" id="PRU00339"/>
    </source>
</evidence>
<feature type="domain" description="Histidine kinase/HSP90-like ATPase" evidence="8">
    <location>
        <begin position="609"/>
        <end position="710"/>
    </location>
</feature>
<dbReference type="Gene3D" id="1.25.40.10">
    <property type="entry name" value="Tetratricopeptide repeat domain"/>
    <property type="match status" value="3"/>
</dbReference>
<feature type="repeat" description="TPR" evidence="6">
    <location>
        <begin position="310"/>
        <end position="343"/>
    </location>
</feature>
<dbReference type="GO" id="GO:0016020">
    <property type="term" value="C:membrane"/>
    <property type="evidence" value="ECO:0007669"/>
    <property type="project" value="InterPro"/>
</dbReference>
<dbReference type="PANTHER" id="PTHR46630">
    <property type="entry name" value="TETRATRICOPEPTIDE REPEAT PROTEIN 29"/>
    <property type="match status" value="1"/>
</dbReference>
<feature type="repeat" description="TPR" evidence="6">
    <location>
        <begin position="191"/>
        <end position="224"/>
    </location>
</feature>
<keyword evidence="7" id="KW-1133">Transmembrane helix</keyword>
<dbReference type="Proteomes" id="UP000292262">
    <property type="component" value="Unassembled WGS sequence"/>
</dbReference>
<dbReference type="SUPFAM" id="SSF48452">
    <property type="entry name" value="TPR-like"/>
    <property type="match status" value="1"/>
</dbReference>
<evidence type="ECO:0000259" key="8">
    <source>
        <dbReference type="Pfam" id="PF02518"/>
    </source>
</evidence>
<dbReference type="RefSeq" id="WP_165389027.1">
    <property type="nucleotide sequence ID" value="NZ_SGXE01000002.1"/>
</dbReference>
<feature type="repeat" description="TPR" evidence="6">
    <location>
        <begin position="111"/>
        <end position="144"/>
    </location>
</feature>
<feature type="repeat" description="TPR" evidence="6">
    <location>
        <begin position="270"/>
        <end position="303"/>
    </location>
</feature>
<evidence type="ECO:0000256" key="2">
    <source>
        <dbReference type="ARBA" id="ARBA00022490"/>
    </source>
</evidence>
<dbReference type="SUPFAM" id="SSF81901">
    <property type="entry name" value="HCP-like"/>
    <property type="match status" value="1"/>
</dbReference>